<dbReference type="AlphaFoldDB" id="A0A2S6NLQ7"/>
<comment type="caution">
    <text evidence="1">The sequence shown here is derived from an EMBL/GenBank/DDBJ whole genome shotgun (WGS) entry which is preliminary data.</text>
</comment>
<name>A0A2S6NLQ7_RHOGL</name>
<reference evidence="1 2" key="1">
    <citation type="journal article" date="2018" name="Arch. Microbiol.">
        <title>New insights into the metabolic potential of the phototrophic purple bacterium Rhodopila globiformis DSM 161(T) from its draft genome sequence and evidence for a vanadium-dependent nitrogenase.</title>
        <authorList>
            <person name="Imhoff J.F."/>
            <person name="Rahn T."/>
            <person name="Kunzel S."/>
            <person name="Neulinger S.C."/>
        </authorList>
    </citation>
    <scope>NUCLEOTIDE SEQUENCE [LARGE SCALE GENOMIC DNA]</scope>
    <source>
        <strain evidence="1 2">DSM 161</strain>
    </source>
</reference>
<sequence>MRPRMTPGLRRAYHRTEYTVSGITLRIGRRSAGMDRLLRSWNRREAAFITAYNPYSRPMPPGWNRRMQQRLLLAARRWPVLPASGQWRRWREAHLVILAPRPCATVLARRFRQHGIVMLRRGQPALLVFT</sequence>
<evidence type="ECO:0000313" key="2">
    <source>
        <dbReference type="Proteomes" id="UP000239724"/>
    </source>
</evidence>
<dbReference type="RefSeq" id="WP_104517760.1">
    <property type="nucleotide sequence ID" value="NZ_NHRY01000057.1"/>
</dbReference>
<gene>
    <name evidence="1" type="ORF">CCS01_05060</name>
</gene>
<keyword evidence="2" id="KW-1185">Reference proteome</keyword>
<dbReference type="EMBL" id="NHRY01000057">
    <property type="protein sequence ID" value="PPQ36480.1"/>
    <property type="molecule type" value="Genomic_DNA"/>
</dbReference>
<protein>
    <recommendedName>
        <fullName evidence="3">DUF3293 domain-containing protein</fullName>
    </recommendedName>
</protein>
<dbReference type="Proteomes" id="UP000239724">
    <property type="component" value="Unassembled WGS sequence"/>
</dbReference>
<dbReference type="Pfam" id="PF11697">
    <property type="entry name" value="DUF3293"/>
    <property type="match status" value="1"/>
</dbReference>
<evidence type="ECO:0008006" key="3">
    <source>
        <dbReference type="Google" id="ProtNLM"/>
    </source>
</evidence>
<proteinExistence type="predicted"/>
<dbReference type="InterPro" id="IPR021710">
    <property type="entry name" value="DUF3293"/>
</dbReference>
<evidence type="ECO:0000313" key="1">
    <source>
        <dbReference type="EMBL" id="PPQ36480.1"/>
    </source>
</evidence>
<organism evidence="1 2">
    <name type="scientific">Rhodopila globiformis</name>
    <name type="common">Rhodopseudomonas globiformis</name>
    <dbReference type="NCBI Taxonomy" id="1071"/>
    <lineage>
        <taxon>Bacteria</taxon>
        <taxon>Pseudomonadati</taxon>
        <taxon>Pseudomonadota</taxon>
        <taxon>Alphaproteobacteria</taxon>
        <taxon>Acetobacterales</taxon>
        <taxon>Acetobacteraceae</taxon>
        <taxon>Rhodopila</taxon>
    </lineage>
</organism>
<accession>A0A2S6NLQ7</accession>